<dbReference type="EMBL" id="JANBOH010000057">
    <property type="protein sequence ID" value="KAJ1646528.1"/>
    <property type="molecule type" value="Genomic_DNA"/>
</dbReference>
<evidence type="ECO:0000256" key="5">
    <source>
        <dbReference type="SAM" id="Phobius"/>
    </source>
</evidence>
<protein>
    <recommendedName>
        <fullName evidence="6">PABS domain-containing protein</fullName>
    </recommendedName>
</protein>
<dbReference type="AlphaFoldDB" id="A0A9W8CKY4"/>
<keyword evidence="5" id="KW-0472">Membrane</keyword>
<feature type="transmembrane region" description="Helical" evidence="5">
    <location>
        <begin position="183"/>
        <end position="204"/>
    </location>
</feature>
<accession>A0A9W8CKY4</accession>
<dbReference type="PANTHER" id="PTHR43317">
    <property type="entry name" value="THERMOSPERMINE SYNTHASE ACAULIS5"/>
    <property type="match status" value="1"/>
</dbReference>
<evidence type="ECO:0000256" key="1">
    <source>
        <dbReference type="ARBA" id="ARBA00007867"/>
    </source>
</evidence>
<keyword evidence="2 4" id="KW-0808">Transferase</keyword>
<feature type="transmembrane region" description="Helical" evidence="5">
    <location>
        <begin position="115"/>
        <end position="139"/>
    </location>
</feature>
<evidence type="ECO:0000259" key="6">
    <source>
        <dbReference type="PROSITE" id="PS51006"/>
    </source>
</evidence>
<comment type="similarity">
    <text evidence="1">Belongs to the spermidine/spermine synthase family.</text>
</comment>
<keyword evidence="5" id="KW-1133">Transmembrane helix</keyword>
<feature type="transmembrane region" description="Helical" evidence="5">
    <location>
        <begin position="26"/>
        <end position="48"/>
    </location>
</feature>
<keyword evidence="5" id="KW-0812">Transmembrane</keyword>
<feature type="transmembrane region" description="Helical" evidence="5">
    <location>
        <begin position="252"/>
        <end position="271"/>
    </location>
</feature>
<dbReference type="NCBIfam" id="NF037959">
    <property type="entry name" value="MFS_SpdSyn"/>
    <property type="match status" value="1"/>
</dbReference>
<feature type="transmembrane region" description="Helical" evidence="5">
    <location>
        <begin position="68"/>
        <end position="87"/>
    </location>
</feature>
<dbReference type="GO" id="GO:0016740">
    <property type="term" value="F:transferase activity"/>
    <property type="evidence" value="ECO:0007669"/>
    <property type="project" value="UniProtKB-UniRule"/>
</dbReference>
<evidence type="ECO:0000256" key="3">
    <source>
        <dbReference type="ARBA" id="ARBA00023115"/>
    </source>
</evidence>
<dbReference type="Gene3D" id="3.40.50.150">
    <property type="entry name" value="Vaccinia Virus protein VP39"/>
    <property type="match status" value="1"/>
</dbReference>
<feature type="domain" description="PABS" evidence="6">
    <location>
        <begin position="376"/>
        <end position="517"/>
    </location>
</feature>
<comment type="caution">
    <text evidence="7">The sequence shown here is derived from an EMBL/GenBank/DDBJ whole genome shotgun (WGS) entry which is preliminary data.</text>
</comment>
<gene>
    <name evidence="7" type="ORF">LPJ64_001979</name>
</gene>
<keyword evidence="8" id="KW-1185">Reference proteome</keyword>
<organism evidence="7 8">
    <name type="scientific">Coemansia asiatica</name>
    <dbReference type="NCBI Taxonomy" id="1052880"/>
    <lineage>
        <taxon>Eukaryota</taxon>
        <taxon>Fungi</taxon>
        <taxon>Fungi incertae sedis</taxon>
        <taxon>Zoopagomycota</taxon>
        <taxon>Kickxellomycotina</taxon>
        <taxon>Kickxellomycetes</taxon>
        <taxon>Kickxellales</taxon>
        <taxon>Kickxellaceae</taxon>
        <taxon>Coemansia</taxon>
    </lineage>
</organism>
<evidence type="ECO:0000256" key="4">
    <source>
        <dbReference type="PROSITE-ProRule" id="PRU00354"/>
    </source>
</evidence>
<keyword evidence="3 4" id="KW-0620">Polyamine biosynthesis</keyword>
<dbReference type="SUPFAM" id="SSF53335">
    <property type="entry name" value="S-adenosyl-L-methionine-dependent methyltransferases"/>
    <property type="match status" value="1"/>
</dbReference>
<evidence type="ECO:0000313" key="8">
    <source>
        <dbReference type="Proteomes" id="UP001145021"/>
    </source>
</evidence>
<evidence type="ECO:0000256" key="2">
    <source>
        <dbReference type="ARBA" id="ARBA00022679"/>
    </source>
</evidence>
<dbReference type="PROSITE" id="PS51006">
    <property type="entry name" value="PABS_2"/>
    <property type="match status" value="1"/>
</dbReference>
<feature type="transmembrane region" description="Helical" evidence="5">
    <location>
        <begin position="210"/>
        <end position="231"/>
    </location>
</feature>
<dbReference type="InterPro" id="IPR029063">
    <property type="entry name" value="SAM-dependent_MTases_sf"/>
</dbReference>
<evidence type="ECO:0000313" key="7">
    <source>
        <dbReference type="EMBL" id="KAJ1646528.1"/>
    </source>
</evidence>
<name>A0A9W8CKY4_9FUNG</name>
<feature type="transmembrane region" description="Helical" evidence="5">
    <location>
        <begin position="151"/>
        <end position="171"/>
    </location>
</feature>
<dbReference type="Proteomes" id="UP001145021">
    <property type="component" value="Unassembled WGS sequence"/>
</dbReference>
<proteinExistence type="inferred from homology"/>
<feature type="active site" description="Proton acceptor" evidence="4">
    <location>
        <position position="425"/>
    </location>
</feature>
<reference evidence="7" key="1">
    <citation type="submission" date="2022-07" db="EMBL/GenBank/DDBJ databases">
        <title>Phylogenomic reconstructions and comparative analyses of Kickxellomycotina fungi.</title>
        <authorList>
            <person name="Reynolds N.K."/>
            <person name="Stajich J.E."/>
            <person name="Barry K."/>
            <person name="Grigoriev I.V."/>
            <person name="Crous P."/>
            <person name="Smith M.E."/>
        </authorList>
    </citation>
    <scope>NUCLEOTIDE SEQUENCE</scope>
    <source>
        <strain evidence="7">NBRC 105413</strain>
    </source>
</reference>
<dbReference type="GO" id="GO:0006596">
    <property type="term" value="P:polyamine biosynthetic process"/>
    <property type="evidence" value="ECO:0007669"/>
    <property type="project" value="UniProtKB-UniRule"/>
</dbReference>
<sequence length="595" mass="65733">MPPEVSQHKRAQKINGIAGSQIEQPAALTMASIVVALLTINVLGSFLVRLGPQYMEPLYGNVLPQVNFKHGMMTSLAVGGFLGLGCWRRIRAAATGSSNSSSSSTLMADAKTGRALAVVFDCTALLTVASPLITAYVLSWSGYMGPIWGPTLTHCALSFPVFALLGFAFVVSTGRLFCSYASLLNQTATLFVYALAVVVPVFLVQKRPPFQHSCIGLLSMSVFAGIGSLVIKMITAYHEQVSSANAARASSNLRFVPTLAIVMVALASLLGHNRCSTDGVIDTKNSNYIMLFREESVTGWVITTDEQERNIRLLRSGHSIIGGHWKATNESIFGVFYYADAVRMVRGAPKSDERALQIGLGVGVSTRSLHQQGVAVDVVEIDPAVHRAAEQFFGLPRDLNAVYLQDAREYIETAPDATYNYVVHDVFTGGSVPSSLFSKEAIAHVRRIMQPSGVLAMNYVGVPNDERVMAHITSTLRTSFKYVRCFGEFDNRDSYSSKRSKEKQMGSMTNMMFFASNERMEIRIPKTKSAKTFNSIRETMLQSMLNNEITLDHLPKDTRPLTDRWNPLSQWQVGTAIDHWRTMRKLFPEEYWLQY</sequence>
<dbReference type="PANTHER" id="PTHR43317:SF1">
    <property type="entry name" value="THERMOSPERMINE SYNTHASE ACAULIS5"/>
    <property type="match status" value="1"/>
</dbReference>
<dbReference type="InterPro" id="IPR030374">
    <property type="entry name" value="PABS"/>
</dbReference>